<protein>
    <submittedName>
        <fullName evidence="1">Uncharacterized protein</fullName>
    </submittedName>
</protein>
<dbReference type="Gramene" id="OMO54593">
    <property type="protein sequence ID" value="OMO54593"/>
    <property type="gene ID" value="CCACVL1_27726"/>
</dbReference>
<dbReference type="AlphaFoldDB" id="A0A1R3G943"/>
<dbReference type="Proteomes" id="UP000188268">
    <property type="component" value="Unassembled WGS sequence"/>
</dbReference>
<name>A0A1R3G943_COCAP</name>
<sequence>MTPIFTLCDPASCLNGEPLDDLGAGQPILSNRALGLR</sequence>
<organism evidence="1 2">
    <name type="scientific">Corchorus capsularis</name>
    <name type="common">Jute</name>
    <dbReference type="NCBI Taxonomy" id="210143"/>
    <lineage>
        <taxon>Eukaryota</taxon>
        <taxon>Viridiplantae</taxon>
        <taxon>Streptophyta</taxon>
        <taxon>Embryophyta</taxon>
        <taxon>Tracheophyta</taxon>
        <taxon>Spermatophyta</taxon>
        <taxon>Magnoliopsida</taxon>
        <taxon>eudicotyledons</taxon>
        <taxon>Gunneridae</taxon>
        <taxon>Pentapetalae</taxon>
        <taxon>rosids</taxon>
        <taxon>malvids</taxon>
        <taxon>Malvales</taxon>
        <taxon>Malvaceae</taxon>
        <taxon>Grewioideae</taxon>
        <taxon>Apeibeae</taxon>
        <taxon>Corchorus</taxon>
    </lineage>
</organism>
<gene>
    <name evidence="1" type="ORF">CCACVL1_27726</name>
</gene>
<reference evidence="1 2" key="1">
    <citation type="submission" date="2013-09" db="EMBL/GenBank/DDBJ databases">
        <title>Corchorus capsularis genome sequencing.</title>
        <authorList>
            <person name="Alam M."/>
            <person name="Haque M.S."/>
            <person name="Islam M.S."/>
            <person name="Emdad E.M."/>
            <person name="Islam M.M."/>
            <person name="Ahmed B."/>
            <person name="Halim A."/>
            <person name="Hossen Q.M.M."/>
            <person name="Hossain M.Z."/>
            <person name="Ahmed R."/>
            <person name="Khan M.M."/>
            <person name="Islam R."/>
            <person name="Rashid M.M."/>
            <person name="Khan S.A."/>
            <person name="Rahman M.S."/>
            <person name="Alam M."/>
        </authorList>
    </citation>
    <scope>NUCLEOTIDE SEQUENCE [LARGE SCALE GENOMIC DNA]</scope>
    <source>
        <strain evidence="2">cv. CVL-1</strain>
        <tissue evidence="1">Whole seedling</tissue>
    </source>
</reference>
<dbReference type="EMBL" id="AWWV01014928">
    <property type="protein sequence ID" value="OMO54593.1"/>
    <property type="molecule type" value="Genomic_DNA"/>
</dbReference>
<proteinExistence type="predicted"/>
<evidence type="ECO:0000313" key="2">
    <source>
        <dbReference type="Proteomes" id="UP000188268"/>
    </source>
</evidence>
<evidence type="ECO:0000313" key="1">
    <source>
        <dbReference type="EMBL" id="OMO54593.1"/>
    </source>
</evidence>
<comment type="caution">
    <text evidence="1">The sequence shown here is derived from an EMBL/GenBank/DDBJ whole genome shotgun (WGS) entry which is preliminary data.</text>
</comment>
<keyword evidence="2" id="KW-1185">Reference proteome</keyword>
<accession>A0A1R3G943</accession>